<name>A0A0F4G9R1_9PEZI</name>
<feature type="chain" id="PRO_5002468547" description="Secreted protein" evidence="1">
    <location>
        <begin position="18"/>
        <end position="180"/>
    </location>
</feature>
<proteinExistence type="predicted"/>
<sequence>MKFSQLSAALLFAPAMAGLLSKRGVQEVPNPEVDSSVPDAARAKFLSDDVKNLLFTKDAEARDSKGGGPIPQYLYVLQCREQGFRGDCLVFGAAPGQCVNYYDFNTDGKTGKAYDKNVTSLSSSYGGVCQFYNDKDCGFSNDNSGVTLSYAYNLDIQADKNTRPNDYDGSYGHNISSWRC</sequence>
<dbReference type="EMBL" id="LAFY01004175">
    <property type="protein sequence ID" value="KJX94106.1"/>
    <property type="molecule type" value="Genomic_DNA"/>
</dbReference>
<feature type="signal peptide" evidence="1">
    <location>
        <begin position="1"/>
        <end position="17"/>
    </location>
</feature>
<organism evidence="2 3">
    <name type="scientific">Zymoseptoria brevis</name>
    <dbReference type="NCBI Taxonomy" id="1047168"/>
    <lineage>
        <taxon>Eukaryota</taxon>
        <taxon>Fungi</taxon>
        <taxon>Dikarya</taxon>
        <taxon>Ascomycota</taxon>
        <taxon>Pezizomycotina</taxon>
        <taxon>Dothideomycetes</taxon>
        <taxon>Dothideomycetidae</taxon>
        <taxon>Mycosphaerellales</taxon>
        <taxon>Mycosphaerellaceae</taxon>
        <taxon>Zymoseptoria</taxon>
    </lineage>
</organism>
<accession>A0A0F4G9R1</accession>
<keyword evidence="3" id="KW-1185">Reference proteome</keyword>
<evidence type="ECO:0000313" key="2">
    <source>
        <dbReference type="EMBL" id="KJX94106.1"/>
    </source>
</evidence>
<gene>
    <name evidence="2" type="ORF">TI39_contig4216g00018</name>
</gene>
<comment type="caution">
    <text evidence="2">The sequence shown here is derived from an EMBL/GenBank/DDBJ whole genome shotgun (WGS) entry which is preliminary data.</text>
</comment>
<reference evidence="2 3" key="1">
    <citation type="submission" date="2015-03" db="EMBL/GenBank/DDBJ databases">
        <title>RNA-seq based gene annotation and comparative genomics of four Zymoseptoria species reveal species-specific pathogenicity related genes and transposable element activity.</title>
        <authorList>
            <person name="Grandaubert J."/>
            <person name="Bhattacharyya A."/>
            <person name="Stukenbrock E.H."/>
        </authorList>
    </citation>
    <scope>NUCLEOTIDE SEQUENCE [LARGE SCALE GENOMIC DNA]</scope>
    <source>
        <strain evidence="2 3">Zb18110</strain>
    </source>
</reference>
<protein>
    <recommendedName>
        <fullName evidence="4">Secreted protein</fullName>
    </recommendedName>
</protein>
<evidence type="ECO:0008006" key="4">
    <source>
        <dbReference type="Google" id="ProtNLM"/>
    </source>
</evidence>
<dbReference type="OrthoDB" id="3636092at2759"/>
<keyword evidence="1" id="KW-0732">Signal</keyword>
<evidence type="ECO:0000256" key="1">
    <source>
        <dbReference type="SAM" id="SignalP"/>
    </source>
</evidence>
<dbReference type="AlphaFoldDB" id="A0A0F4G9R1"/>
<evidence type="ECO:0000313" key="3">
    <source>
        <dbReference type="Proteomes" id="UP000033647"/>
    </source>
</evidence>
<dbReference type="Proteomes" id="UP000033647">
    <property type="component" value="Unassembled WGS sequence"/>
</dbReference>